<accession>A0A5M3MQJ7</accession>
<dbReference type="KEGG" id="cput:CONPUDRAFT_82319"/>
<evidence type="ECO:0000313" key="3">
    <source>
        <dbReference type="EMBL" id="EIW81336.1"/>
    </source>
</evidence>
<evidence type="ECO:0000313" key="4">
    <source>
        <dbReference type="Proteomes" id="UP000053558"/>
    </source>
</evidence>
<reference evidence="4" key="1">
    <citation type="journal article" date="2012" name="Science">
        <title>The Paleozoic origin of enzymatic lignin decomposition reconstructed from 31 fungal genomes.</title>
        <authorList>
            <person name="Floudas D."/>
            <person name="Binder M."/>
            <person name="Riley R."/>
            <person name="Barry K."/>
            <person name="Blanchette R.A."/>
            <person name="Henrissat B."/>
            <person name="Martinez A.T."/>
            <person name="Otillar R."/>
            <person name="Spatafora J.W."/>
            <person name="Yadav J.S."/>
            <person name="Aerts A."/>
            <person name="Benoit I."/>
            <person name="Boyd A."/>
            <person name="Carlson A."/>
            <person name="Copeland A."/>
            <person name="Coutinho P.M."/>
            <person name="de Vries R.P."/>
            <person name="Ferreira P."/>
            <person name="Findley K."/>
            <person name="Foster B."/>
            <person name="Gaskell J."/>
            <person name="Glotzer D."/>
            <person name="Gorecki P."/>
            <person name="Heitman J."/>
            <person name="Hesse C."/>
            <person name="Hori C."/>
            <person name="Igarashi K."/>
            <person name="Jurgens J.A."/>
            <person name="Kallen N."/>
            <person name="Kersten P."/>
            <person name="Kohler A."/>
            <person name="Kuees U."/>
            <person name="Kumar T.K.A."/>
            <person name="Kuo A."/>
            <person name="LaButti K."/>
            <person name="Larrondo L.F."/>
            <person name="Lindquist E."/>
            <person name="Ling A."/>
            <person name="Lombard V."/>
            <person name="Lucas S."/>
            <person name="Lundell T."/>
            <person name="Martin R."/>
            <person name="McLaughlin D.J."/>
            <person name="Morgenstern I."/>
            <person name="Morin E."/>
            <person name="Murat C."/>
            <person name="Nagy L.G."/>
            <person name="Nolan M."/>
            <person name="Ohm R.A."/>
            <person name="Patyshakuliyeva A."/>
            <person name="Rokas A."/>
            <person name="Ruiz-Duenas F.J."/>
            <person name="Sabat G."/>
            <person name="Salamov A."/>
            <person name="Samejima M."/>
            <person name="Schmutz J."/>
            <person name="Slot J.C."/>
            <person name="St John F."/>
            <person name="Stenlid J."/>
            <person name="Sun H."/>
            <person name="Sun S."/>
            <person name="Syed K."/>
            <person name="Tsang A."/>
            <person name="Wiebenga A."/>
            <person name="Young D."/>
            <person name="Pisabarro A."/>
            <person name="Eastwood D.C."/>
            <person name="Martin F."/>
            <person name="Cullen D."/>
            <person name="Grigoriev I.V."/>
            <person name="Hibbett D.S."/>
        </authorList>
    </citation>
    <scope>NUCLEOTIDE SEQUENCE [LARGE SCALE GENOMIC DNA]</scope>
    <source>
        <strain evidence="4">RWD-64-598 SS2</strain>
    </source>
</reference>
<dbReference type="InterPro" id="IPR051477">
    <property type="entry name" value="Expansin_CellWall"/>
</dbReference>
<dbReference type="OrthoDB" id="406505at2759"/>
<dbReference type="OMA" id="RCAGCAF"/>
<proteinExistence type="predicted"/>
<sequence length="128" mass="13791">MANISLFILSLLASLLLVLAVPLPNNVELNKRDYWGQGTWFNVGEGACGDWNQNSDSIVAISSDIYGDGGSCNQWVEVTNTQTGASAWGQIRDECPSCDSGSLDMSPGLFQKLGDLSTGVLQIQWNFS</sequence>
<dbReference type="PANTHER" id="PTHR31836">
    <property type="match status" value="1"/>
</dbReference>
<feature type="chain" id="PRO_5024397785" evidence="2">
    <location>
        <begin position="21"/>
        <end position="128"/>
    </location>
</feature>
<evidence type="ECO:0000256" key="2">
    <source>
        <dbReference type="SAM" id="SignalP"/>
    </source>
</evidence>
<comment type="caution">
    <text evidence="3">The sequence shown here is derived from an EMBL/GenBank/DDBJ whole genome shotgun (WGS) entry which is preliminary data.</text>
</comment>
<feature type="signal peptide" evidence="2">
    <location>
        <begin position="1"/>
        <end position="20"/>
    </location>
</feature>
<dbReference type="PANTHER" id="PTHR31836:SF25">
    <property type="entry name" value="RLPA-LIKE PROTEIN DOUBLE-PSI BETA-BARREL DOMAIN-CONTAINING PROTEIN"/>
    <property type="match status" value="1"/>
</dbReference>
<gene>
    <name evidence="3" type="ORF">CONPUDRAFT_82319</name>
</gene>
<dbReference type="AlphaFoldDB" id="A0A5M3MQJ7"/>
<dbReference type="CDD" id="cd22191">
    <property type="entry name" value="DPBB_RlpA_EXP_N-like"/>
    <property type="match status" value="1"/>
</dbReference>
<dbReference type="GeneID" id="19210400"/>
<evidence type="ECO:0000256" key="1">
    <source>
        <dbReference type="ARBA" id="ARBA00022729"/>
    </source>
</evidence>
<keyword evidence="1 2" id="KW-0732">Signal</keyword>
<dbReference type="SUPFAM" id="SSF50685">
    <property type="entry name" value="Barwin-like endoglucanases"/>
    <property type="match status" value="1"/>
</dbReference>
<organism evidence="3 4">
    <name type="scientific">Coniophora puteana (strain RWD-64-598)</name>
    <name type="common">Brown rot fungus</name>
    <dbReference type="NCBI Taxonomy" id="741705"/>
    <lineage>
        <taxon>Eukaryota</taxon>
        <taxon>Fungi</taxon>
        <taxon>Dikarya</taxon>
        <taxon>Basidiomycota</taxon>
        <taxon>Agaricomycotina</taxon>
        <taxon>Agaricomycetes</taxon>
        <taxon>Agaricomycetidae</taxon>
        <taxon>Boletales</taxon>
        <taxon>Coniophorineae</taxon>
        <taxon>Coniophoraceae</taxon>
        <taxon>Coniophora</taxon>
    </lineage>
</organism>
<keyword evidence="4" id="KW-1185">Reference proteome</keyword>
<dbReference type="RefSeq" id="XP_007768703.1">
    <property type="nucleotide sequence ID" value="XM_007770513.1"/>
</dbReference>
<dbReference type="Proteomes" id="UP000053558">
    <property type="component" value="Unassembled WGS sequence"/>
</dbReference>
<dbReference type="Gene3D" id="2.40.40.10">
    <property type="entry name" value="RlpA-like domain"/>
    <property type="match status" value="1"/>
</dbReference>
<name>A0A5M3MQJ7_CONPW</name>
<protein>
    <submittedName>
        <fullName evidence="3">Barwin-like endoglucanase</fullName>
    </submittedName>
</protein>
<dbReference type="InterPro" id="IPR036908">
    <property type="entry name" value="RlpA-like_sf"/>
</dbReference>
<dbReference type="EMBL" id="JH711578">
    <property type="protein sequence ID" value="EIW81336.1"/>
    <property type="molecule type" value="Genomic_DNA"/>
</dbReference>